<dbReference type="EMBL" id="QNSB01000001">
    <property type="protein sequence ID" value="RBP74342.1"/>
    <property type="molecule type" value="Genomic_DNA"/>
</dbReference>
<evidence type="ECO:0000313" key="4">
    <source>
        <dbReference type="Proteomes" id="UP000253509"/>
    </source>
</evidence>
<dbReference type="InterPro" id="IPR029052">
    <property type="entry name" value="Metallo-depent_PP-like"/>
</dbReference>
<feature type="region of interest" description="Disordered" evidence="1">
    <location>
        <begin position="1"/>
        <end position="20"/>
    </location>
</feature>
<sequence length="411" mass="44905">MTNDSSHNDGDRTTGPAPWNRRGVLQAAGASALGAGLATLGGGSAFAAGGNRGRGKGSGEDGVIRRALKFPADGRLRIVQFNDTQDSHRTDTRTTELQNAVLDEVEPHFVVINGDVIDGGPTTVEQMKQAINNVVLPMEERTIPWALTFGNHDEDSTGKTGFDEADMIAFISQYKHNLNTLGAKVTGSSNQVLTVSASSGKSDAFAIWLLDSGRYAPEQIAGQEIKGYPHWDWLRFDQVEWYARTSRELEKRRGSLVPGLVFQHIALHEHRAMWFDSIDSRTDADHRRGTDKHSIVGERNEDECPGPFNSGMFTAMLHRGDIRGLFVGHDHINSYTGNYFGIELGYSPGTGFAPYGLPGADKHRLRGARVFTVDEGAGTFTSELRLARDYGIDMDPAAKPGEPAQFPDYVK</sequence>
<accession>A0A366IP91</accession>
<name>A0A366IP91_9MICO</name>
<dbReference type="Proteomes" id="UP000253509">
    <property type="component" value="Unassembled WGS sequence"/>
</dbReference>
<proteinExistence type="predicted"/>
<dbReference type="PROSITE" id="PS51318">
    <property type="entry name" value="TAT"/>
    <property type="match status" value="1"/>
</dbReference>
<dbReference type="PANTHER" id="PTHR32440:SF0">
    <property type="entry name" value="PHOSPHATASE DCR2-RELATED"/>
    <property type="match status" value="1"/>
</dbReference>
<reference evidence="3 4" key="1">
    <citation type="submission" date="2018-06" db="EMBL/GenBank/DDBJ databases">
        <title>Freshwater and sediment microbial communities from various areas in North America, analyzing microbe dynamics in response to fracking.</title>
        <authorList>
            <person name="Lamendella R."/>
        </authorList>
    </citation>
    <scope>NUCLEOTIDE SEQUENCE [LARGE SCALE GENOMIC DNA]</scope>
    <source>
        <strain evidence="3 4">3b_TX</strain>
    </source>
</reference>
<organism evidence="3 4">
    <name type="scientific">Brevibacterium celere</name>
    <dbReference type="NCBI Taxonomy" id="225845"/>
    <lineage>
        <taxon>Bacteria</taxon>
        <taxon>Bacillati</taxon>
        <taxon>Actinomycetota</taxon>
        <taxon>Actinomycetes</taxon>
        <taxon>Micrococcales</taxon>
        <taxon>Brevibacteriaceae</taxon>
        <taxon>Brevibacterium</taxon>
    </lineage>
</organism>
<feature type="domain" description="Calcineurin-like phosphoesterase" evidence="2">
    <location>
        <begin position="76"/>
        <end position="332"/>
    </location>
</feature>
<dbReference type="CDD" id="cd07383">
    <property type="entry name" value="MPP_Dcr2"/>
    <property type="match status" value="1"/>
</dbReference>
<keyword evidence="4" id="KW-1185">Reference proteome</keyword>
<dbReference type="InterPro" id="IPR004843">
    <property type="entry name" value="Calcineurin-like_PHP"/>
</dbReference>
<dbReference type="PANTHER" id="PTHR32440">
    <property type="entry name" value="PHOSPHATASE DCR2-RELATED-RELATED"/>
    <property type="match status" value="1"/>
</dbReference>
<dbReference type="Pfam" id="PF00149">
    <property type="entry name" value="Metallophos"/>
    <property type="match status" value="1"/>
</dbReference>
<dbReference type="AlphaFoldDB" id="A0A366IP91"/>
<dbReference type="SUPFAM" id="SSF56300">
    <property type="entry name" value="Metallo-dependent phosphatases"/>
    <property type="match status" value="1"/>
</dbReference>
<protein>
    <submittedName>
        <fullName evidence="3">Putative phosphoesterase</fullName>
    </submittedName>
</protein>
<evidence type="ECO:0000259" key="2">
    <source>
        <dbReference type="Pfam" id="PF00149"/>
    </source>
</evidence>
<dbReference type="RefSeq" id="WP_245940395.1">
    <property type="nucleotide sequence ID" value="NZ_QNSB01000001.1"/>
</dbReference>
<comment type="caution">
    <text evidence="3">The sequence shown here is derived from an EMBL/GenBank/DDBJ whole genome shotgun (WGS) entry which is preliminary data.</text>
</comment>
<gene>
    <name evidence="3" type="ORF">DFO65_10159</name>
</gene>
<evidence type="ECO:0000313" key="3">
    <source>
        <dbReference type="EMBL" id="RBP74342.1"/>
    </source>
</evidence>
<dbReference type="InterPro" id="IPR006311">
    <property type="entry name" value="TAT_signal"/>
</dbReference>
<dbReference type="GO" id="GO:0005737">
    <property type="term" value="C:cytoplasm"/>
    <property type="evidence" value="ECO:0007669"/>
    <property type="project" value="TreeGrafter"/>
</dbReference>
<dbReference type="Gene3D" id="3.60.21.10">
    <property type="match status" value="1"/>
</dbReference>
<feature type="compositionally biased region" description="Basic and acidic residues" evidence="1">
    <location>
        <begin position="1"/>
        <end position="12"/>
    </location>
</feature>
<evidence type="ECO:0000256" key="1">
    <source>
        <dbReference type="SAM" id="MobiDB-lite"/>
    </source>
</evidence>
<dbReference type="GO" id="GO:0016788">
    <property type="term" value="F:hydrolase activity, acting on ester bonds"/>
    <property type="evidence" value="ECO:0007669"/>
    <property type="project" value="TreeGrafter"/>
</dbReference>